<proteinExistence type="predicted"/>
<gene>
    <name evidence="1" type="ORF">D5S18_10940</name>
</gene>
<dbReference type="RefSeq" id="WP_120039686.1">
    <property type="nucleotide sequence ID" value="NZ_QZFU01000016.1"/>
</dbReference>
<name>A0A3A4JZC1_9NOCA</name>
<organism evidence="1 2">
    <name type="scientific">Nocardia panacis</name>
    <dbReference type="NCBI Taxonomy" id="2340916"/>
    <lineage>
        <taxon>Bacteria</taxon>
        <taxon>Bacillati</taxon>
        <taxon>Actinomycetota</taxon>
        <taxon>Actinomycetes</taxon>
        <taxon>Mycobacteriales</taxon>
        <taxon>Nocardiaceae</taxon>
        <taxon>Nocardia</taxon>
    </lineage>
</organism>
<sequence length="119" mass="13773">MTKQRDVPRPLKRAEYALVFISSEAQKGWIDCVAAARNAMVDAWETLTRAPEQRTPRMYPLEGKLRYGTYAGQTYVRYQYKFTDSGRLWYFVEHAPKGSKTAGRVLLERCQPGHPKETE</sequence>
<keyword evidence="2" id="KW-1185">Reference proteome</keyword>
<evidence type="ECO:0000313" key="1">
    <source>
        <dbReference type="EMBL" id="RJO76765.1"/>
    </source>
</evidence>
<comment type="caution">
    <text evidence="1">The sequence shown here is derived from an EMBL/GenBank/DDBJ whole genome shotgun (WGS) entry which is preliminary data.</text>
</comment>
<dbReference type="AlphaFoldDB" id="A0A3A4JZC1"/>
<accession>A0A3A4JZC1</accession>
<dbReference type="EMBL" id="QZFU01000016">
    <property type="protein sequence ID" value="RJO76765.1"/>
    <property type="molecule type" value="Genomic_DNA"/>
</dbReference>
<protein>
    <recommendedName>
        <fullName evidence="3">Type II toxin-antitoxin system RelE/ParE family toxin</fullName>
    </recommendedName>
</protein>
<evidence type="ECO:0008006" key="3">
    <source>
        <dbReference type="Google" id="ProtNLM"/>
    </source>
</evidence>
<evidence type="ECO:0000313" key="2">
    <source>
        <dbReference type="Proteomes" id="UP000266677"/>
    </source>
</evidence>
<reference evidence="1 2" key="1">
    <citation type="submission" date="2018-09" db="EMBL/GenBank/DDBJ databases">
        <title>YIM PH21274 draft genome.</title>
        <authorList>
            <person name="Miao C."/>
        </authorList>
    </citation>
    <scope>NUCLEOTIDE SEQUENCE [LARGE SCALE GENOMIC DNA]</scope>
    <source>
        <strain evidence="1 2">YIM PH 21724</strain>
    </source>
</reference>
<dbReference type="OrthoDB" id="487569at2"/>
<dbReference type="Proteomes" id="UP000266677">
    <property type="component" value="Unassembled WGS sequence"/>
</dbReference>